<feature type="region of interest" description="Disordered" evidence="1">
    <location>
        <begin position="54"/>
        <end position="76"/>
    </location>
</feature>
<organism evidence="3 4">
    <name type="scientific">Zophobas morio</name>
    <dbReference type="NCBI Taxonomy" id="2755281"/>
    <lineage>
        <taxon>Eukaryota</taxon>
        <taxon>Metazoa</taxon>
        <taxon>Ecdysozoa</taxon>
        <taxon>Arthropoda</taxon>
        <taxon>Hexapoda</taxon>
        <taxon>Insecta</taxon>
        <taxon>Pterygota</taxon>
        <taxon>Neoptera</taxon>
        <taxon>Endopterygota</taxon>
        <taxon>Coleoptera</taxon>
        <taxon>Polyphaga</taxon>
        <taxon>Cucujiformia</taxon>
        <taxon>Tenebrionidae</taxon>
        <taxon>Zophobas</taxon>
    </lineage>
</organism>
<evidence type="ECO:0000256" key="1">
    <source>
        <dbReference type="SAM" id="MobiDB-lite"/>
    </source>
</evidence>
<dbReference type="AlphaFoldDB" id="A0AA38HLL8"/>
<accession>A0AA38HLL8</accession>
<gene>
    <name evidence="3" type="ORF">Zmor_003062</name>
</gene>
<reference evidence="3" key="1">
    <citation type="journal article" date="2023" name="G3 (Bethesda)">
        <title>Whole genome assemblies of Zophobas morio and Tenebrio molitor.</title>
        <authorList>
            <person name="Kaur S."/>
            <person name="Stinson S.A."/>
            <person name="diCenzo G.C."/>
        </authorList>
    </citation>
    <scope>NUCLEOTIDE SEQUENCE</scope>
    <source>
        <strain evidence="3">QUZm001</strain>
    </source>
</reference>
<name>A0AA38HLL8_9CUCU</name>
<evidence type="ECO:0000313" key="3">
    <source>
        <dbReference type="EMBL" id="KAJ3639721.1"/>
    </source>
</evidence>
<dbReference type="EMBL" id="JALNTZ010000010">
    <property type="protein sequence ID" value="KAJ3639721.1"/>
    <property type="molecule type" value="Genomic_DNA"/>
</dbReference>
<feature type="signal peptide" evidence="2">
    <location>
        <begin position="1"/>
        <end position="27"/>
    </location>
</feature>
<sequence>MWRERVLCRRSFLRCWGCLVIGGFAAGRSAKGCIESMTASPSYLDGIVGGDVDGGPAADQRATADGTASTTGHPHGELTLLAGRAMHLYGGFHGRRPRHD</sequence>
<keyword evidence="2" id="KW-0732">Signal</keyword>
<proteinExistence type="predicted"/>
<evidence type="ECO:0000313" key="4">
    <source>
        <dbReference type="Proteomes" id="UP001168821"/>
    </source>
</evidence>
<feature type="chain" id="PRO_5041462035" evidence="2">
    <location>
        <begin position="28"/>
        <end position="100"/>
    </location>
</feature>
<protein>
    <submittedName>
        <fullName evidence="3">Uncharacterized protein</fullName>
    </submittedName>
</protein>
<keyword evidence="4" id="KW-1185">Reference proteome</keyword>
<comment type="caution">
    <text evidence="3">The sequence shown here is derived from an EMBL/GenBank/DDBJ whole genome shotgun (WGS) entry which is preliminary data.</text>
</comment>
<evidence type="ECO:0000256" key="2">
    <source>
        <dbReference type="SAM" id="SignalP"/>
    </source>
</evidence>
<dbReference type="Proteomes" id="UP001168821">
    <property type="component" value="Unassembled WGS sequence"/>
</dbReference>